<dbReference type="Pfam" id="PF13450">
    <property type="entry name" value="NAD_binding_8"/>
    <property type="match status" value="1"/>
</dbReference>
<dbReference type="PANTHER" id="PTHR10668">
    <property type="entry name" value="PHYTOENE DEHYDROGENASE"/>
    <property type="match status" value="1"/>
</dbReference>
<dbReference type="SUPFAM" id="SSF51905">
    <property type="entry name" value="FAD/NAD(P)-binding domain"/>
    <property type="match status" value="1"/>
</dbReference>
<dbReference type="PRINTS" id="PR00411">
    <property type="entry name" value="PNDRDTASEI"/>
</dbReference>
<gene>
    <name evidence="1" type="ORF">A4R26_18030</name>
</gene>
<dbReference type="OrthoDB" id="833207at2"/>
<proteinExistence type="predicted"/>
<keyword evidence="2" id="KW-1185">Reference proteome</keyword>
<comment type="caution">
    <text evidence="1">The sequence shown here is derived from an EMBL/GenBank/DDBJ whole genome shotgun (WGS) entry which is preliminary data.</text>
</comment>
<dbReference type="EMBL" id="LWBP01000123">
    <property type="protein sequence ID" value="OQP62178.1"/>
    <property type="molecule type" value="Genomic_DNA"/>
</dbReference>
<dbReference type="RefSeq" id="WP_107685828.1">
    <property type="nucleotide sequence ID" value="NZ_LWBP01000123.1"/>
</dbReference>
<dbReference type="AlphaFoldDB" id="A0A1V9FV43"/>
<evidence type="ECO:0000313" key="2">
    <source>
        <dbReference type="Proteomes" id="UP000192276"/>
    </source>
</evidence>
<dbReference type="STRING" id="550983.A4R26_18030"/>
<organism evidence="1 2">
    <name type="scientific">Niastella populi</name>
    <dbReference type="NCBI Taxonomy" id="550983"/>
    <lineage>
        <taxon>Bacteria</taxon>
        <taxon>Pseudomonadati</taxon>
        <taxon>Bacteroidota</taxon>
        <taxon>Chitinophagia</taxon>
        <taxon>Chitinophagales</taxon>
        <taxon>Chitinophagaceae</taxon>
        <taxon>Niastella</taxon>
    </lineage>
</organism>
<name>A0A1V9FV43_9BACT</name>
<dbReference type="Gene3D" id="3.50.50.60">
    <property type="entry name" value="FAD/NAD(P)-binding domain"/>
    <property type="match status" value="1"/>
</dbReference>
<sequence length="478" mass="51612">MSNYDAIVVGSGPNGLAGAITMQQAGLSVLLLEGKETIGGGMRTAEITLPGYLHDICSAIHPMAAASPYLTTLPLQEHGLEFIYPEVAAAHPFDDGTAAVLMHSVTETARLLGADADNYTKLIQPILNIWPAIAPDVLGPLRFPRHPLSMARFGLSALTSANFLSRKFKTAKAKGFWAGMAAHSIQPLTNAVTSAIGLVLMVAGHLKGWPVPKGGSQSIANALASYFLSLGGKIETAQYIRSLDELPLAKAVLFDVTPRQLLQIAGERFSSFYKKQLQRYQYGMGVFKIDWALNAPVPFTANECRIAGTVHLGNTLEEIVESERLSSKGVHAEKPFVLLTQPSVFDASRAPQKKHTAWAYCHVPNGSTVDMTTIVENQVERFAPGFKDCILGRHTMNTAEMEAYNPNYIGGDINGGIINIRQLYTRPAIRWSPYTTPAKGIYICSSSTPPGGGVHGMCGYHAAKKALHDVFSIEIKTH</sequence>
<accession>A0A1V9FV43</accession>
<reference evidence="2" key="1">
    <citation type="submission" date="2016-04" db="EMBL/GenBank/DDBJ databases">
        <authorList>
            <person name="Chen L."/>
            <person name="Zhuang W."/>
            <person name="Wang G."/>
        </authorList>
    </citation>
    <scope>NUCLEOTIDE SEQUENCE [LARGE SCALE GENOMIC DNA]</scope>
    <source>
        <strain evidence="2">208</strain>
    </source>
</reference>
<evidence type="ECO:0000313" key="1">
    <source>
        <dbReference type="EMBL" id="OQP62178.1"/>
    </source>
</evidence>
<dbReference type="Proteomes" id="UP000192276">
    <property type="component" value="Unassembled WGS sequence"/>
</dbReference>
<dbReference type="PANTHER" id="PTHR10668:SF105">
    <property type="entry name" value="DEHYDROGENASE-RELATED"/>
    <property type="match status" value="1"/>
</dbReference>
<protein>
    <submittedName>
        <fullName evidence="1">FAD-dependent oxidoreductase</fullName>
    </submittedName>
</protein>
<dbReference type="InterPro" id="IPR036188">
    <property type="entry name" value="FAD/NAD-bd_sf"/>
</dbReference>